<evidence type="ECO:0000313" key="3">
    <source>
        <dbReference type="EMBL" id="GEQ04106.1"/>
    </source>
</evidence>
<dbReference type="SMART" id="SM00850">
    <property type="entry name" value="LytTR"/>
    <property type="match status" value="1"/>
</dbReference>
<dbReference type="InterPro" id="IPR046947">
    <property type="entry name" value="LytR-like"/>
</dbReference>
<dbReference type="EMBL" id="BKAW01000026">
    <property type="protein sequence ID" value="GEQ04106.1"/>
    <property type="molecule type" value="Genomic_DNA"/>
</dbReference>
<accession>A0AB34ALU0</accession>
<dbReference type="PANTHER" id="PTHR37299:SF1">
    <property type="entry name" value="STAGE 0 SPORULATION PROTEIN A HOMOLOG"/>
    <property type="match status" value="1"/>
</dbReference>
<keyword evidence="4" id="KW-1185">Reference proteome</keyword>
<dbReference type="RefSeq" id="WP_103161672.1">
    <property type="nucleotide sequence ID" value="NZ_BKAW01000026.1"/>
</dbReference>
<organism evidence="3 4">
    <name type="scientific">Staphylococcus ureilyticus</name>
    <name type="common">Staphylococcus cohnii subsp. urealyticus</name>
    <dbReference type="NCBI Taxonomy" id="94138"/>
    <lineage>
        <taxon>Bacteria</taxon>
        <taxon>Bacillati</taxon>
        <taxon>Bacillota</taxon>
        <taxon>Bacilli</taxon>
        <taxon>Bacillales</taxon>
        <taxon>Staphylococcaceae</taxon>
        <taxon>Staphylococcus</taxon>
        <taxon>Staphylococcus cohnii species complex</taxon>
    </lineage>
</organism>
<dbReference type="GO" id="GO:0000156">
    <property type="term" value="F:phosphorelay response regulator activity"/>
    <property type="evidence" value="ECO:0007669"/>
    <property type="project" value="InterPro"/>
</dbReference>
<dbReference type="GO" id="GO:0005737">
    <property type="term" value="C:cytoplasm"/>
    <property type="evidence" value="ECO:0007669"/>
    <property type="project" value="UniProtKB-SubCell"/>
</dbReference>
<dbReference type="Proteomes" id="UP000321839">
    <property type="component" value="Unassembled WGS sequence"/>
</dbReference>
<comment type="caution">
    <text evidence="3">The sequence shown here is derived from an EMBL/GenBank/DDBJ whole genome shotgun (WGS) entry which is preliminary data.</text>
</comment>
<dbReference type="GO" id="GO:0003677">
    <property type="term" value="F:DNA binding"/>
    <property type="evidence" value="ECO:0007669"/>
    <property type="project" value="InterPro"/>
</dbReference>
<evidence type="ECO:0000259" key="2">
    <source>
        <dbReference type="PROSITE" id="PS50930"/>
    </source>
</evidence>
<gene>
    <name evidence="3" type="ORF">SCO02_25470</name>
</gene>
<feature type="domain" description="HTH LytTR-type" evidence="2">
    <location>
        <begin position="48"/>
        <end position="152"/>
    </location>
</feature>
<sequence>MESSMKVRLKIDPVHTITEVNINTYDKKTGENLLDYINKFSLINTNKLGIKTSEGVFMVNKPDIMFAEIFDKNLTITTTDGEISTRMTLNKLHQELAPSLFIQISKSSIINVHFIKKVSPSFSGNLMATLTNDKKVSISRRYIKNLNKVLDI</sequence>
<protein>
    <submittedName>
        <fullName evidence="3">Transcriptional regulator</fullName>
    </submittedName>
</protein>
<comment type="subcellular location">
    <subcellularLocation>
        <location evidence="1">Cytoplasm</location>
    </subcellularLocation>
</comment>
<dbReference type="Gene3D" id="2.40.50.1020">
    <property type="entry name" value="LytTr DNA-binding domain"/>
    <property type="match status" value="1"/>
</dbReference>
<dbReference type="Pfam" id="PF04397">
    <property type="entry name" value="LytTR"/>
    <property type="match status" value="1"/>
</dbReference>
<proteinExistence type="predicted"/>
<evidence type="ECO:0000256" key="1">
    <source>
        <dbReference type="ARBA" id="ARBA00004496"/>
    </source>
</evidence>
<dbReference type="InterPro" id="IPR007492">
    <property type="entry name" value="LytTR_DNA-bd_dom"/>
</dbReference>
<dbReference type="AlphaFoldDB" id="A0AB34ALU0"/>
<evidence type="ECO:0000313" key="4">
    <source>
        <dbReference type="Proteomes" id="UP000321839"/>
    </source>
</evidence>
<reference evidence="3 4" key="1">
    <citation type="submission" date="2019-07" db="EMBL/GenBank/DDBJ databases">
        <title>Whole genome shotgun sequence of Staphylococcus cohnii subsp. urealyticus NBRC 109766.</title>
        <authorList>
            <person name="Hosoyama A."/>
            <person name="Uohara A."/>
            <person name="Ohji S."/>
            <person name="Ichikawa N."/>
        </authorList>
    </citation>
    <scope>NUCLEOTIDE SEQUENCE [LARGE SCALE GENOMIC DNA]</scope>
    <source>
        <strain evidence="3 4">NBRC 109766</strain>
    </source>
</reference>
<dbReference type="PANTHER" id="PTHR37299">
    <property type="entry name" value="TRANSCRIPTIONAL REGULATOR-RELATED"/>
    <property type="match status" value="1"/>
</dbReference>
<dbReference type="PROSITE" id="PS50930">
    <property type="entry name" value="HTH_LYTTR"/>
    <property type="match status" value="1"/>
</dbReference>
<name>A0AB34ALU0_STAUR</name>